<dbReference type="PANTHER" id="PTHR33398:SF1">
    <property type="entry name" value="SMALL RIBOSOMAL SUBUNIT PROTEIN BS20C"/>
    <property type="match status" value="1"/>
</dbReference>
<keyword evidence="6 8" id="KW-0687">Ribonucleoprotein</keyword>
<dbReference type="GO" id="GO:0005829">
    <property type="term" value="C:cytosol"/>
    <property type="evidence" value="ECO:0007669"/>
    <property type="project" value="TreeGrafter"/>
</dbReference>
<comment type="function">
    <text evidence="1 8">Binds directly to 16S ribosomal RNA.</text>
</comment>
<reference evidence="9" key="1">
    <citation type="submission" date="2020-06" db="EMBL/GenBank/DDBJ databases">
        <title>Novel chitinolytic bacterium.</title>
        <authorList>
            <person name="Ungkulpasvich U."/>
            <person name="Kosugi A."/>
            <person name="Uke A."/>
        </authorList>
    </citation>
    <scope>NUCLEOTIDE SEQUENCE</scope>
    <source>
        <strain evidence="9">UUS1-1</strain>
    </source>
</reference>
<dbReference type="InterPro" id="IPR036510">
    <property type="entry name" value="Ribosomal_bS20_sf"/>
</dbReference>
<name>A0A8J6LM07_9FIRM</name>
<dbReference type="NCBIfam" id="TIGR00029">
    <property type="entry name" value="S20"/>
    <property type="match status" value="1"/>
</dbReference>
<evidence type="ECO:0000256" key="5">
    <source>
        <dbReference type="ARBA" id="ARBA00022980"/>
    </source>
</evidence>
<protein>
    <recommendedName>
        <fullName evidence="7 8">Small ribosomal subunit protein bS20</fullName>
    </recommendedName>
</protein>
<evidence type="ECO:0000256" key="4">
    <source>
        <dbReference type="ARBA" id="ARBA00022884"/>
    </source>
</evidence>
<sequence>MPNIKSAEKRVAVSEVRRLRNRSQRSKLRTLIKNTQLAMETDLEKAQNLLTLTIKELDQAASKGLIHKNAAARKKSRLMRKFNQRTAAVNA</sequence>
<dbReference type="HAMAP" id="MF_00500">
    <property type="entry name" value="Ribosomal_bS20"/>
    <property type="match status" value="1"/>
</dbReference>
<dbReference type="RefSeq" id="WP_181339584.1">
    <property type="nucleotide sequence ID" value="NZ_JAAKDE010000012.1"/>
</dbReference>
<dbReference type="Gene3D" id="1.20.58.110">
    <property type="entry name" value="Ribosomal protein S20"/>
    <property type="match status" value="1"/>
</dbReference>
<dbReference type="InterPro" id="IPR002583">
    <property type="entry name" value="Ribosomal_bS20"/>
</dbReference>
<comment type="caution">
    <text evidence="9">The sequence shown here is derived from an EMBL/GenBank/DDBJ whole genome shotgun (WGS) entry which is preliminary data.</text>
</comment>
<organism evidence="9 10">
    <name type="scientific">Capillibacterium thermochitinicola</name>
    <dbReference type="NCBI Taxonomy" id="2699427"/>
    <lineage>
        <taxon>Bacteria</taxon>
        <taxon>Bacillati</taxon>
        <taxon>Bacillota</taxon>
        <taxon>Capillibacterium</taxon>
    </lineage>
</organism>
<dbReference type="SUPFAM" id="SSF46992">
    <property type="entry name" value="Ribosomal protein S20"/>
    <property type="match status" value="1"/>
</dbReference>
<evidence type="ECO:0000256" key="7">
    <source>
        <dbReference type="ARBA" id="ARBA00035136"/>
    </source>
</evidence>
<keyword evidence="5 8" id="KW-0689">Ribosomal protein</keyword>
<evidence type="ECO:0000256" key="8">
    <source>
        <dbReference type="HAMAP-Rule" id="MF_00500"/>
    </source>
</evidence>
<evidence type="ECO:0000256" key="3">
    <source>
        <dbReference type="ARBA" id="ARBA00022730"/>
    </source>
</evidence>
<accession>A0A8J6LM07</accession>
<dbReference type="Proteomes" id="UP000657177">
    <property type="component" value="Unassembled WGS sequence"/>
</dbReference>
<dbReference type="EMBL" id="JAAKDE010000012">
    <property type="protein sequence ID" value="MBA2133129.1"/>
    <property type="molecule type" value="Genomic_DNA"/>
</dbReference>
<dbReference type="GO" id="GO:0006412">
    <property type="term" value="P:translation"/>
    <property type="evidence" value="ECO:0007669"/>
    <property type="project" value="UniProtKB-UniRule"/>
</dbReference>
<proteinExistence type="inferred from homology"/>
<dbReference type="FunFam" id="1.20.58.110:FF:000001">
    <property type="entry name" value="30S ribosomal protein S20"/>
    <property type="match status" value="1"/>
</dbReference>
<evidence type="ECO:0000256" key="6">
    <source>
        <dbReference type="ARBA" id="ARBA00023274"/>
    </source>
</evidence>
<dbReference type="GO" id="GO:0015935">
    <property type="term" value="C:small ribosomal subunit"/>
    <property type="evidence" value="ECO:0007669"/>
    <property type="project" value="TreeGrafter"/>
</dbReference>
<dbReference type="Pfam" id="PF01649">
    <property type="entry name" value="Ribosomal_S20p"/>
    <property type="match status" value="1"/>
</dbReference>
<dbReference type="GO" id="GO:0003735">
    <property type="term" value="F:structural constituent of ribosome"/>
    <property type="evidence" value="ECO:0007669"/>
    <property type="project" value="InterPro"/>
</dbReference>
<keyword evidence="10" id="KW-1185">Reference proteome</keyword>
<dbReference type="PANTHER" id="PTHR33398">
    <property type="entry name" value="30S RIBOSOMAL PROTEIN S20"/>
    <property type="match status" value="1"/>
</dbReference>
<gene>
    <name evidence="8 9" type="primary">rpsT</name>
    <name evidence="9" type="ORF">G5B42_06180</name>
</gene>
<keyword evidence="4 8" id="KW-0694">RNA-binding</keyword>
<keyword evidence="3 8" id="KW-0699">rRNA-binding</keyword>
<evidence type="ECO:0000256" key="2">
    <source>
        <dbReference type="ARBA" id="ARBA00007634"/>
    </source>
</evidence>
<evidence type="ECO:0000313" key="9">
    <source>
        <dbReference type="EMBL" id="MBA2133129.1"/>
    </source>
</evidence>
<comment type="similarity">
    <text evidence="2 8">Belongs to the bacterial ribosomal protein bS20 family.</text>
</comment>
<dbReference type="GO" id="GO:0070181">
    <property type="term" value="F:small ribosomal subunit rRNA binding"/>
    <property type="evidence" value="ECO:0007669"/>
    <property type="project" value="TreeGrafter"/>
</dbReference>
<evidence type="ECO:0000256" key="1">
    <source>
        <dbReference type="ARBA" id="ARBA00003134"/>
    </source>
</evidence>
<evidence type="ECO:0000313" key="10">
    <source>
        <dbReference type="Proteomes" id="UP000657177"/>
    </source>
</evidence>
<dbReference type="AlphaFoldDB" id="A0A8J6LM07"/>